<dbReference type="EMBL" id="ML742102">
    <property type="protein sequence ID" value="KAE8150147.1"/>
    <property type="molecule type" value="Genomic_DNA"/>
</dbReference>
<evidence type="ECO:0000313" key="2">
    <source>
        <dbReference type="EMBL" id="KAE8150147.1"/>
    </source>
</evidence>
<dbReference type="Proteomes" id="UP000325780">
    <property type="component" value="Unassembled WGS sequence"/>
</dbReference>
<gene>
    <name evidence="2" type="ORF">BDV25DRAFT_117207</name>
</gene>
<accession>A0A5N6TV18</accession>
<sequence>MNVIVWSCSIVIIGLIVVLSRDGNRESSLFTDRYMLKMQQDINAPSEYTQRHAEPDPTPS</sequence>
<organism evidence="2 3">
    <name type="scientific">Aspergillus avenaceus</name>
    <dbReference type="NCBI Taxonomy" id="36643"/>
    <lineage>
        <taxon>Eukaryota</taxon>
        <taxon>Fungi</taxon>
        <taxon>Dikarya</taxon>
        <taxon>Ascomycota</taxon>
        <taxon>Pezizomycotina</taxon>
        <taxon>Eurotiomycetes</taxon>
        <taxon>Eurotiomycetidae</taxon>
        <taxon>Eurotiales</taxon>
        <taxon>Aspergillaceae</taxon>
        <taxon>Aspergillus</taxon>
        <taxon>Aspergillus subgen. Circumdati</taxon>
    </lineage>
</organism>
<proteinExistence type="predicted"/>
<name>A0A5N6TV18_ASPAV</name>
<keyword evidence="3" id="KW-1185">Reference proteome</keyword>
<evidence type="ECO:0000313" key="3">
    <source>
        <dbReference type="Proteomes" id="UP000325780"/>
    </source>
</evidence>
<keyword evidence="1" id="KW-0732">Signal</keyword>
<reference evidence="2 3" key="1">
    <citation type="submission" date="2019-04" db="EMBL/GenBank/DDBJ databases">
        <title>Friends and foes A comparative genomics study of 23 Aspergillus species from section Flavi.</title>
        <authorList>
            <consortium name="DOE Joint Genome Institute"/>
            <person name="Kjaerbolling I."/>
            <person name="Vesth T."/>
            <person name="Frisvad J.C."/>
            <person name="Nybo J.L."/>
            <person name="Theobald S."/>
            <person name="Kildgaard S."/>
            <person name="Isbrandt T."/>
            <person name="Kuo A."/>
            <person name="Sato A."/>
            <person name="Lyhne E.K."/>
            <person name="Kogle M.E."/>
            <person name="Wiebenga A."/>
            <person name="Kun R.S."/>
            <person name="Lubbers R.J."/>
            <person name="Makela M.R."/>
            <person name="Barry K."/>
            <person name="Chovatia M."/>
            <person name="Clum A."/>
            <person name="Daum C."/>
            <person name="Haridas S."/>
            <person name="He G."/>
            <person name="LaButti K."/>
            <person name="Lipzen A."/>
            <person name="Mondo S."/>
            <person name="Riley R."/>
            <person name="Salamov A."/>
            <person name="Simmons B.A."/>
            <person name="Magnuson J.K."/>
            <person name="Henrissat B."/>
            <person name="Mortensen U.H."/>
            <person name="Larsen T.O."/>
            <person name="Devries R.P."/>
            <person name="Grigoriev I.V."/>
            <person name="Machida M."/>
            <person name="Baker S.E."/>
            <person name="Andersen M.R."/>
        </authorList>
    </citation>
    <scope>NUCLEOTIDE SEQUENCE [LARGE SCALE GENOMIC DNA]</scope>
    <source>
        <strain evidence="2 3">IBT 18842</strain>
    </source>
</reference>
<dbReference type="AlphaFoldDB" id="A0A5N6TV18"/>
<feature type="chain" id="PRO_5024839438" evidence="1">
    <location>
        <begin position="21"/>
        <end position="60"/>
    </location>
</feature>
<protein>
    <submittedName>
        <fullName evidence="2">Uncharacterized protein</fullName>
    </submittedName>
</protein>
<evidence type="ECO:0000256" key="1">
    <source>
        <dbReference type="SAM" id="SignalP"/>
    </source>
</evidence>
<feature type="signal peptide" evidence="1">
    <location>
        <begin position="1"/>
        <end position="20"/>
    </location>
</feature>